<accession>A0A6H5J484</accession>
<feature type="compositionally biased region" description="Polar residues" evidence="1">
    <location>
        <begin position="81"/>
        <end position="94"/>
    </location>
</feature>
<name>A0A6H5J484_9HYME</name>
<feature type="compositionally biased region" description="Basic and acidic residues" evidence="1">
    <location>
        <begin position="123"/>
        <end position="149"/>
    </location>
</feature>
<feature type="region of interest" description="Disordered" evidence="1">
    <location>
        <begin position="57"/>
        <end position="149"/>
    </location>
</feature>
<dbReference type="EMBL" id="CADCXV010001427">
    <property type="protein sequence ID" value="CAB0044295.1"/>
    <property type="molecule type" value="Genomic_DNA"/>
</dbReference>
<evidence type="ECO:0000313" key="3">
    <source>
        <dbReference type="Proteomes" id="UP000479190"/>
    </source>
</evidence>
<dbReference type="Proteomes" id="UP000479190">
    <property type="component" value="Unassembled WGS sequence"/>
</dbReference>
<proteinExistence type="predicted"/>
<reference evidence="2 3" key="1">
    <citation type="submission" date="2020-02" db="EMBL/GenBank/DDBJ databases">
        <authorList>
            <person name="Ferguson B K."/>
        </authorList>
    </citation>
    <scope>NUCLEOTIDE SEQUENCE [LARGE SCALE GENOMIC DNA]</scope>
</reference>
<sequence length="149" mass="17553">MEALVRLEAPSMVWAKIRELPIQAVMEKLQQRRLSISGDEETLRVRLFRARCKALPNSNQLDVPWDPETDEEPEQDEKSLNETILQTKNQQMERNTNEEQRRSFAPLSGEQPEGLHRQSGRRWTGERGRRAPRETPARRQEPAKRRWLS</sequence>
<gene>
    <name evidence="2" type="ORF">TBRA_LOCUS15883</name>
</gene>
<dbReference type="AlphaFoldDB" id="A0A6H5J484"/>
<evidence type="ECO:0000313" key="2">
    <source>
        <dbReference type="EMBL" id="CAB0044295.1"/>
    </source>
</evidence>
<keyword evidence="3" id="KW-1185">Reference proteome</keyword>
<protein>
    <submittedName>
        <fullName evidence="2">Uncharacterized protein</fullName>
    </submittedName>
</protein>
<feature type="compositionally biased region" description="Acidic residues" evidence="1">
    <location>
        <begin position="65"/>
        <end position="75"/>
    </location>
</feature>
<organism evidence="2 3">
    <name type="scientific">Trichogramma brassicae</name>
    <dbReference type="NCBI Taxonomy" id="86971"/>
    <lineage>
        <taxon>Eukaryota</taxon>
        <taxon>Metazoa</taxon>
        <taxon>Ecdysozoa</taxon>
        <taxon>Arthropoda</taxon>
        <taxon>Hexapoda</taxon>
        <taxon>Insecta</taxon>
        <taxon>Pterygota</taxon>
        <taxon>Neoptera</taxon>
        <taxon>Endopterygota</taxon>
        <taxon>Hymenoptera</taxon>
        <taxon>Apocrita</taxon>
        <taxon>Proctotrupomorpha</taxon>
        <taxon>Chalcidoidea</taxon>
        <taxon>Trichogrammatidae</taxon>
        <taxon>Trichogramma</taxon>
    </lineage>
</organism>
<evidence type="ECO:0000256" key="1">
    <source>
        <dbReference type="SAM" id="MobiDB-lite"/>
    </source>
</evidence>